<evidence type="ECO:0000313" key="6">
    <source>
        <dbReference type="Proteomes" id="UP001157974"/>
    </source>
</evidence>
<dbReference type="PROSITE" id="PS50084">
    <property type="entry name" value="KH_TYPE_1"/>
    <property type="match status" value="1"/>
</dbReference>
<keyword evidence="6" id="KW-1185">Reference proteome</keyword>
<gene>
    <name evidence="5" type="ORF">NDN08_005270</name>
</gene>
<evidence type="ECO:0000256" key="3">
    <source>
        <dbReference type="SAM" id="MobiDB-lite"/>
    </source>
</evidence>
<reference evidence="5 6" key="1">
    <citation type="journal article" date="2023" name="Nat. Commun.">
        <title>Origin of minicircular mitochondrial genomes in red algae.</title>
        <authorList>
            <person name="Lee Y."/>
            <person name="Cho C.H."/>
            <person name="Lee Y.M."/>
            <person name="Park S.I."/>
            <person name="Yang J.H."/>
            <person name="West J.A."/>
            <person name="Bhattacharya D."/>
            <person name="Yoon H.S."/>
        </authorList>
    </citation>
    <scope>NUCLEOTIDE SEQUENCE [LARGE SCALE GENOMIC DNA]</scope>
    <source>
        <strain evidence="5 6">CCMP1338</strain>
        <tissue evidence="5">Whole cell</tissue>
    </source>
</reference>
<dbReference type="SMART" id="SM00322">
    <property type="entry name" value="KH"/>
    <property type="match status" value="1"/>
</dbReference>
<feature type="compositionally biased region" description="Low complexity" evidence="3">
    <location>
        <begin position="268"/>
        <end position="278"/>
    </location>
</feature>
<comment type="caution">
    <text evidence="5">The sequence shown here is derived from an EMBL/GenBank/DDBJ whole genome shotgun (WGS) entry which is preliminary data.</text>
</comment>
<dbReference type="GO" id="GO:0005634">
    <property type="term" value="C:nucleus"/>
    <property type="evidence" value="ECO:0007669"/>
    <property type="project" value="TreeGrafter"/>
</dbReference>
<keyword evidence="1 2" id="KW-0694">RNA-binding</keyword>
<dbReference type="SUPFAM" id="SSF54791">
    <property type="entry name" value="Eukaryotic type KH-domain (KH-domain type I)"/>
    <property type="match status" value="1"/>
</dbReference>
<feature type="domain" description="K Homology" evidence="4">
    <location>
        <begin position="126"/>
        <end position="226"/>
    </location>
</feature>
<evidence type="ECO:0000256" key="1">
    <source>
        <dbReference type="ARBA" id="ARBA00022884"/>
    </source>
</evidence>
<dbReference type="Pfam" id="PF22675">
    <property type="entry name" value="KH-I_KHDC4-BBP"/>
    <property type="match status" value="1"/>
</dbReference>
<dbReference type="InterPro" id="IPR045071">
    <property type="entry name" value="BBP-like"/>
</dbReference>
<dbReference type="InterPro" id="IPR004087">
    <property type="entry name" value="KH_dom"/>
</dbReference>
<feature type="region of interest" description="Disordered" evidence="3">
    <location>
        <begin position="94"/>
        <end position="129"/>
    </location>
</feature>
<evidence type="ECO:0000256" key="2">
    <source>
        <dbReference type="PROSITE-ProRule" id="PRU00117"/>
    </source>
</evidence>
<dbReference type="CDD" id="cd22383">
    <property type="entry name" value="KH-I_Hqk_like"/>
    <property type="match status" value="1"/>
</dbReference>
<dbReference type="Proteomes" id="UP001157974">
    <property type="component" value="Unassembled WGS sequence"/>
</dbReference>
<feature type="region of interest" description="Disordered" evidence="3">
    <location>
        <begin position="26"/>
        <end position="48"/>
    </location>
</feature>
<accession>A0AAV8V132</accession>
<evidence type="ECO:0000259" key="4">
    <source>
        <dbReference type="SMART" id="SM00322"/>
    </source>
</evidence>
<feature type="region of interest" description="Disordered" evidence="3">
    <location>
        <begin position="344"/>
        <end position="367"/>
    </location>
</feature>
<feature type="compositionally biased region" description="Polar residues" evidence="3">
    <location>
        <begin position="94"/>
        <end position="107"/>
    </location>
</feature>
<dbReference type="PANTHER" id="PTHR11208">
    <property type="entry name" value="RNA-BINDING PROTEIN RELATED"/>
    <property type="match status" value="1"/>
</dbReference>
<evidence type="ECO:0000313" key="5">
    <source>
        <dbReference type="EMBL" id="KAJ8908565.1"/>
    </source>
</evidence>
<feature type="compositionally biased region" description="Low complexity" evidence="3">
    <location>
        <begin position="109"/>
        <end position="123"/>
    </location>
</feature>
<dbReference type="GO" id="GO:0003729">
    <property type="term" value="F:mRNA binding"/>
    <property type="evidence" value="ECO:0007669"/>
    <property type="project" value="TreeGrafter"/>
</dbReference>
<dbReference type="InterPro" id="IPR055256">
    <property type="entry name" value="KH_1_KHDC4/BBP-like"/>
</dbReference>
<dbReference type="PANTHER" id="PTHR11208:SF42">
    <property type="entry name" value="QUAKING RELATED 54B, ISOFORM E"/>
    <property type="match status" value="1"/>
</dbReference>
<proteinExistence type="predicted"/>
<name>A0AAV8V132_9RHOD</name>
<organism evidence="5 6">
    <name type="scientific">Rhodosorus marinus</name>
    <dbReference type="NCBI Taxonomy" id="101924"/>
    <lineage>
        <taxon>Eukaryota</taxon>
        <taxon>Rhodophyta</taxon>
        <taxon>Stylonematophyceae</taxon>
        <taxon>Stylonematales</taxon>
        <taxon>Stylonemataceae</taxon>
        <taxon>Rhodosorus</taxon>
    </lineage>
</organism>
<dbReference type="AlphaFoldDB" id="A0AAV8V132"/>
<dbReference type="EMBL" id="JAMWBK010000001">
    <property type="protein sequence ID" value="KAJ8908565.1"/>
    <property type="molecule type" value="Genomic_DNA"/>
</dbReference>
<sequence length="397" mass="43159">MGKEGVEALTFGRNTEELACEEDEISCSTMEGKRFPTSPPESSESMSTAKKLEELIKERTVMEQIRTKCPLSWSVIDMEITRLQLETQQFAGMASGMSNGGTANDVNDSSHNSASSRRSASSNMGSKKRVKLPIPADKYPEYNFVGRLLGPRGATLKALERETGCKIMIRGRGSIRKDKETEVRGKPGWEHVFNEPLHVVIEADFEEPHASRALNRAKEAIELLLVPVPEENDSLKRQQLRDLAILNGTFRGGMSEGKESGTPLGLQTRRTTSSMRSSGVPASGKDFNPQGSEFAGGVSPDEKEHEANMMNGGPAMDSLPQDMSRPLKDPASIALSEWEDQELAEGGPVNFANGENPERFTSLGSGAGFYGGAFSSHNSMVGESLLSSQSSEHTRVQ</sequence>
<dbReference type="InterPro" id="IPR036612">
    <property type="entry name" value="KH_dom_type_1_sf"/>
</dbReference>
<dbReference type="Gene3D" id="3.30.1370.10">
    <property type="entry name" value="K Homology domain, type 1"/>
    <property type="match status" value="1"/>
</dbReference>
<feature type="region of interest" description="Disordered" evidence="3">
    <location>
        <begin position="252"/>
        <end position="327"/>
    </location>
</feature>
<dbReference type="GO" id="GO:0048024">
    <property type="term" value="P:regulation of mRNA splicing, via spliceosome"/>
    <property type="evidence" value="ECO:0007669"/>
    <property type="project" value="TreeGrafter"/>
</dbReference>
<protein>
    <recommendedName>
        <fullName evidence="4">K Homology domain-containing protein</fullName>
    </recommendedName>
</protein>